<dbReference type="GO" id="GO:0034220">
    <property type="term" value="P:monoatomic ion transmembrane transport"/>
    <property type="evidence" value="ECO:0007669"/>
    <property type="project" value="InterPro"/>
</dbReference>
<proteinExistence type="inferred from homology"/>
<evidence type="ECO:0000256" key="4">
    <source>
        <dbReference type="ARBA" id="ARBA00023136"/>
    </source>
</evidence>
<name>A0A662ZGR9_9GAMM</name>
<reference evidence="6 7" key="1">
    <citation type="submission" date="2016-10" db="EMBL/GenBank/DDBJ databases">
        <authorList>
            <person name="Varghese N."/>
            <person name="Submissions S."/>
        </authorList>
    </citation>
    <scope>NUCLEOTIDE SEQUENCE [LARGE SCALE GENOMIC DNA]</scope>
    <source>
        <strain evidence="6 7">DSM 1361</strain>
    </source>
</reference>
<comment type="subcellular location">
    <subcellularLocation>
        <location evidence="1">Cell outer membrane</location>
        <topology evidence="1">Multi-pass membrane protein</topology>
    </subcellularLocation>
</comment>
<dbReference type="Proteomes" id="UP000243745">
    <property type="component" value="Unassembled WGS sequence"/>
</dbReference>
<evidence type="ECO:0000256" key="5">
    <source>
        <dbReference type="SAM" id="SignalP"/>
    </source>
</evidence>
<dbReference type="InterPro" id="IPR033900">
    <property type="entry name" value="Gram_neg_porin_domain"/>
</dbReference>
<evidence type="ECO:0000256" key="2">
    <source>
        <dbReference type="ARBA" id="ARBA00007539"/>
    </source>
</evidence>
<dbReference type="RefSeq" id="WP_093141641.1">
    <property type="nucleotide sequence ID" value="NZ_FOXF01000015.1"/>
</dbReference>
<dbReference type="PANTHER" id="PTHR34501">
    <property type="entry name" value="PROTEIN YDDL-RELATED"/>
    <property type="match status" value="1"/>
</dbReference>
<dbReference type="OrthoDB" id="784582at2"/>
<evidence type="ECO:0000313" key="6">
    <source>
        <dbReference type="EMBL" id="SFP31687.1"/>
    </source>
</evidence>
<evidence type="ECO:0000256" key="1">
    <source>
        <dbReference type="ARBA" id="ARBA00004571"/>
    </source>
</evidence>
<dbReference type="PANTHER" id="PTHR34501:SF2">
    <property type="entry name" value="OUTER MEMBRANE PORIN F-RELATED"/>
    <property type="match status" value="1"/>
</dbReference>
<dbReference type="EMBL" id="FOXF01000015">
    <property type="protein sequence ID" value="SFP31687.1"/>
    <property type="molecule type" value="Genomic_DNA"/>
</dbReference>
<organism evidence="6 7">
    <name type="scientific">Ruminobacter amylophilus</name>
    <dbReference type="NCBI Taxonomy" id="867"/>
    <lineage>
        <taxon>Bacteria</taxon>
        <taxon>Pseudomonadati</taxon>
        <taxon>Pseudomonadota</taxon>
        <taxon>Gammaproteobacteria</taxon>
        <taxon>Aeromonadales</taxon>
        <taxon>Succinivibrionaceae</taxon>
        <taxon>Ruminobacter</taxon>
    </lineage>
</organism>
<feature type="signal peptide" evidence="5">
    <location>
        <begin position="1"/>
        <end position="23"/>
    </location>
</feature>
<comment type="similarity">
    <text evidence="2">Belongs to the Gram-negative porin family.</text>
</comment>
<evidence type="ECO:0000256" key="3">
    <source>
        <dbReference type="ARBA" id="ARBA00022729"/>
    </source>
</evidence>
<dbReference type="CDD" id="cd00342">
    <property type="entry name" value="gram_neg_porins"/>
    <property type="match status" value="1"/>
</dbReference>
<accession>A0A662ZGR9</accession>
<feature type="chain" id="PRO_5024939103" evidence="5">
    <location>
        <begin position="24"/>
        <end position="334"/>
    </location>
</feature>
<dbReference type="InterPro" id="IPR001897">
    <property type="entry name" value="Porin_gammaproteobac"/>
</dbReference>
<dbReference type="InterPro" id="IPR023614">
    <property type="entry name" value="Porin_dom_sf"/>
</dbReference>
<evidence type="ECO:0000313" key="7">
    <source>
        <dbReference type="Proteomes" id="UP000243745"/>
    </source>
</evidence>
<sequence>MTTIRIKLLTASVAVLAFGSANAASIYKTDDSSLILGGRVQANYNSVEATASHDKAAVETSARLRVDANTKIADGVKALGFAEWQVGAETSQNGKWNTRFAYAGFKTDNYGTLTFGQDHTGIYYVIDRTDVFSEYGSRGNTYWEFGGRQEGQIKYNYTNKGFVFNATYQSAGLNAVNNGAATSVGYTFDFSLPLVATVGYDYYDIRNSTDDRNSVAAGLSLGTEGDGFYSGLIYQFTDYDESKNKNGWEALASYGWENGWVLYLGYQNLRQGSAILRSNFIGELQYNFNSNFRVFLDSELGVTDIDTVDAYGRKIQSTGKRSDDKVAIAAQYNF</sequence>
<protein>
    <submittedName>
        <fullName evidence="6">Outer membrane protein (Porin)</fullName>
    </submittedName>
</protein>
<dbReference type="AlphaFoldDB" id="A0A662ZGR9"/>
<keyword evidence="3 5" id="KW-0732">Signal</keyword>
<keyword evidence="7" id="KW-1185">Reference proteome</keyword>
<dbReference type="PRINTS" id="PR00183">
    <property type="entry name" value="ECOLIPORIN"/>
</dbReference>
<dbReference type="InterPro" id="IPR050298">
    <property type="entry name" value="Gram-neg_bact_OMP"/>
</dbReference>
<dbReference type="GO" id="GO:0009279">
    <property type="term" value="C:cell outer membrane"/>
    <property type="evidence" value="ECO:0007669"/>
    <property type="project" value="UniProtKB-SubCell"/>
</dbReference>
<dbReference type="Gene3D" id="2.40.160.10">
    <property type="entry name" value="Porin"/>
    <property type="match status" value="1"/>
</dbReference>
<keyword evidence="4" id="KW-0472">Membrane</keyword>
<dbReference type="GO" id="GO:0015288">
    <property type="term" value="F:porin activity"/>
    <property type="evidence" value="ECO:0007669"/>
    <property type="project" value="InterPro"/>
</dbReference>
<gene>
    <name evidence="6" type="ORF">SAMN02910344_01062</name>
</gene>
<dbReference type="SUPFAM" id="SSF56935">
    <property type="entry name" value="Porins"/>
    <property type="match status" value="1"/>
</dbReference>